<reference evidence="1 2" key="1">
    <citation type="submission" date="2017-11" db="EMBL/GenBank/DDBJ databases">
        <title>Genomic Encyclopedia of Archaeal and Bacterial Type Strains, Phase II (KMG-II): From Individual Species to Whole Genera.</title>
        <authorList>
            <person name="Goeker M."/>
        </authorList>
    </citation>
    <scope>NUCLEOTIDE SEQUENCE [LARGE SCALE GENOMIC DNA]</scope>
    <source>
        <strain evidence="1 2">DSM 29128</strain>
    </source>
</reference>
<dbReference type="EMBL" id="PGTY01000001">
    <property type="protein sequence ID" value="PJI92542.1"/>
    <property type="molecule type" value="Genomic_DNA"/>
</dbReference>
<protein>
    <submittedName>
        <fullName evidence="1">Uncharacterized protein</fullName>
    </submittedName>
</protein>
<dbReference type="RefSeq" id="WP_100367352.1">
    <property type="nucleotide sequence ID" value="NZ_PGTY01000001.1"/>
</dbReference>
<dbReference type="PROSITE" id="PS51257">
    <property type="entry name" value="PROKAR_LIPOPROTEIN"/>
    <property type="match status" value="1"/>
</dbReference>
<comment type="caution">
    <text evidence="1">The sequence shown here is derived from an EMBL/GenBank/DDBJ whole genome shotgun (WGS) entry which is preliminary data.</text>
</comment>
<evidence type="ECO:0000313" key="2">
    <source>
        <dbReference type="Proteomes" id="UP000228531"/>
    </source>
</evidence>
<accession>A0A2M8WNN1</accession>
<sequence length="68" mass="6374">MQKTSIILATVAVFGLAGCLEGDVERGVAGAAGGLVAAEVLGTDPTGTAIAGAAAGVLCDDAGINACK</sequence>
<gene>
    <name evidence="1" type="ORF">BC777_1395</name>
</gene>
<keyword evidence="2" id="KW-1185">Reference proteome</keyword>
<name>A0A2M8WNN1_9RHOB</name>
<organism evidence="1 2">
    <name type="scientific">Yoonia maricola</name>
    <dbReference type="NCBI Taxonomy" id="420999"/>
    <lineage>
        <taxon>Bacteria</taxon>
        <taxon>Pseudomonadati</taxon>
        <taxon>Pseudomonadota</taxon>
        <taxon>Alphaproteobacteria</taxon>
        <taxon>Rhodobacterales</taxon>
        <taxon>Paracoccaceae</taxon>
        <taxon>Yoonia</taxon>
    </lineage>
</organism>
<proteinExistence type="predicted"/>
<dbReference type="Proteomes" id="UP000228531">
    <property type="component" value="Unassembled WGS sequence"/>
</dbReference>
<dbReference type="AlphaFoldDB" id="A0A2M8WNN1"/>
<evidence type="ECO:0000313" key="1">
    <source>
        <dbReference type="EMBL" id="PJI92542.1"/>
    </source>
</evidence>